<feature type="transmembrane region" description="Helical" evidence="1">
    <location>
        <begin position="12"/>
        <end position="30"/>
    </location>
</feature>
<protein>
    <submittedName>
        <fullName evidence="2">Uncharacterized protein</fullName>
    </submittedName>
</protein>
<evidence type="ECO:0000313" key="3">
    <source>
        <dbReference type="Proteomes" id="UP000181790"/>
    </source>
</evidence>
<keyword evidence="1" id="KW-0472">Membrane</keyword>
<gene>
    <name evidence="2" type="ORF">BLX24_26880</name>
</gene>
<proteinExistence type="predicted"/>
<comment type="caution">
    <text evidence="2">The sequence shown here is derived from an EMBL/GenBank/DDBJ whole genome shotgun (WGS) entry which is preliminary data.</text>
</comment>
<dbReference type="OrthoDB" id="962108at2"/>
<dbReference type="Proteomes" id="UP000181790">
    <property type="component" value="Unassembled WGS sequence"/>
</dbReference>
<dbReference type="AlphaFoldDB" id="A0A1S2VCP7"/>
<evidence type="ECO:0000256" key="1">
    <source>
        <dbReference type="SAM" id="Phobius"/>
    </source>
</evidence>
<keyword evidence="1" id="KW-1133">Transmembrane helix</keyword>
<evidence type="ECO:0000313" key="2">
    <source>
        <dbReference type="EMBL" id="OIN56085.1"/>
    </source>
</evidence>
<keyword evidence="1" id="KW-0812">Transmembrane</keyword>
<accession>A0A1S2VCP7</accession>
<name>A0A1S2VCP7_9BACT</name>
<dbReference type="RefSeq" id="WP_071506325.1">
    <property type="nucleotide sequence ID" value="NZ_MORL01000029.1"/>
</dbReference>
<keyword evidence="3" id="KW-1185">Reference proteome</keyword>
<sequence length="200" mass="23003">MNASRGKGCLMALAGLVAVSGLFMVVRFYGGKWLDQYERPWAYSTTEPLLVGQWEGRFNDPDGVPKSLRITIDLPETDEERWQQARRKRRLRNGRNKGGFDGTATVTSRLGREDYEIYGVVDRQNDHRFSLNFDAVDGRFAITPNFYINDTDKTGNQWAGDQLDVRLEFAYHLPGRTWSNSADPRFSRKVPVRLHRVTNQ</sequence>
<reference evidence="2 3" key="1">
    <citation type="submission" date="2016-10" db="EMBL/GenBank/DDBJ databases">
        <title>Arsenicibacter rosenii gen. nov., sp. nov., an efficient arsenic-methylating bacterium isolated from an arsenic-contaminated paddy soil.</title>
        <authorList>
            <person name="Huang K."/>
        </authorList>
    </citation>
    <scope>NUCLEOTIDE SEQUENCE [LARGE SCALE GENOMIC DNA]</scope>
    <source>
        <strain evidence="2 3">SM-1</strain>
    </source>
</reference>
<organism evidence="2 3">
    <name type="scientific">Arsenicibacter rosenii</name>
    <dbReference type="NCBI Taxonomy" id="1750698"/>
    <lineage>
        <taxon>Bacteria</taxon>
        <taxon>Pseudomonadati</taxon>
        <taxon>Bacteroidota</taxon>
        <taxon>Cytophagia</taxon>
        <taxon>Cytophagales</taxon>
        <taxon>Spirosomataceae</taxon>
        <taxon>Arsenicibacter</taxon>
    </lineage>
</organism>
<dbReference type="EMBL" id="MORL01000029">
    <property type="protein sequence ID" value="OIN56085.1"/>
    <property type="molecule type" value="Genomic_DNA"/>
</dbReference>